<dbReference type="Proteomes" id="UP000801492">
    <property type="component" value="Unassembled WGS sequence"/>
</dbReference>
<name>A0A8K0CGY4_IGNLU</name>
<evidence type="ECO:0000313" key="2">
    <source>
        <dbReference type="Proteomes" id="UP000801492"/>
    </source>
</evidence>
<organism evidence="1 2">
    <name type="scientific">Ignelater luminosus</name>
    <name type="common">Cucubano</name>
    <name type="synonym">Pyrophorus luminosus</name>
    <dbReference type="NCBI Taxonomy" id="2038154"/>
    <lineage>
        <taxon>Eukaryota</taxon>
        <taxon>Metazoa</taxon>
        <taxon>Ecdysozoa</taxon>
        <taxon>Arthropoda</taxon>
        <taxon>Hexapoda</taxon>
        <taxon>Insecta</taxon>
        <taxon>Pterygota</taxon>
        <taxon>Neoptera</taxon>
        <taxon>Endopterygota</taxon>
        <taxon>Coleoptera</taxon>
        <taxon>Polyphaga</taxon>
        <taxon>Elateriformia</taxon>
        <taxon>Elateroidea</taxon>
        <taxon>Elateridae</taxon>
        <taxon>Agrypninae</taxon>
        <taxon>Pyrophorini</taxon>
        <taxon>Ignelater</taxon>
    </lineage>
</organism>
<gene>
    <name evidence="1" type="ORF">ILUMI_21124</name>
</gene>
<dbReference type="OrthoDB" id="420169at2759"/>
<dbReference type="EMBL" id="VTPC01090041">
    <property type="protein sequence ID" value="KAF2885047.1"/>
    <property type="molecule type" value="Genomic_DNA"/>
</dbReference>
<sequence>MRWRLELSCYSYDITYRPRKEDAFCRICANINNGPNKIKELHDSLCHPGIRRFNHWIRTHGRESTVSTGDLAPLPSIDEYGSDPIEILSPSHEQDYTQVFFPSDPTPLQYSPAPTVETPLSQNATTPQSITALPPQNVAQEFGGSQRIFKITTSGRGECRNQMFL</sequence>
<protein>
    <submittedName>
        <fullName evidence="1">Uncharacterized protein</fullName>
    </submittedName>
</protein>
<accession>A0A8K0CGY4</accession>
<proteinExistence type="predicted"/>
<comment type="caution">
    <text evidence="1">The sequence shown here is derived from an EMBL/GenBank/DDBJ whole genome shotgun (WGS) entry which is preliminary data.</text>
</comment>
<dbReference type="AlphaFoldDB" id="A0A8K0CGY4"/>
<keyword evidence="2" id="KW-1185">Reference proteome</keyword>
<evidence type="ECO:0000313" key="1">
    <source>
        <dbReference type="EMBL" id="KAF2885047.1"/>
    </source>
</evidence>
<reference evidence="1" key="1">
    <citation type="submission" date="2019-08" db="EMBL/GenBank/DDBJ databases">
        <title>The genome of the North American firefly Photinus pyralis.</title>
        <authorList>
            <consortium name="Photinus pyralis genome working group"/>
            <person name="Fallon T.R."/>
            <person name="Sander Lower S.E."/>
            <person name="Weng J.-K."/>
        </authorList>
    </citation>
    <scope>NUCLEOTIDE SEQUENCE</scope>
    <source>
        <strain evidence="1">TRF0915ILg1</strain>
        <tissue evidence="1">Whole body</tissue>
    </source>
</reference>